<evidence type="ECO:0000259" key="1">
    <source>
        <dbReference type="Pfam" id="PF04187"/>
    </source>
</evidence>
<dbReference type="SUPFAM" id="SSF159501">
    <property type="entry name" value="EreA/ChaN-like"/>
    <property type="match status" value="1"/>
</dbReference>
<dbReference type="Proteomes" id="UP001268256">
    <property type="component" value="Unassembled WGS sequence"/>
</dbReference>
<comment type="caution">
    <text evidence="2">The sequence shown here is derived from an EMBL/GenBank/DDBJ whole genome shotgun (WGS) entry which is preliminary data.</text>
</comment>
<evidence type="ECO:0000313" key="2">
    <source>
        <dbReference type="EMBL" id="MDS3860557.1"/>
    </source>
</evidence>
<accession>A0AAE4FS52</accession>
<name>A0AAE4FS52_9CYAN</name>
<sequence>MSPFLLRRFPPQAWGQFLLILLLCWPSYSVWAAPTTTPMIQTIKGSRDANFQQWVKQLAQAQVIYLGETHDRPADHQAQMEIIQALLQKKPGIALGLEMFQRPFQGVLDRYLAGQLTEVQLQEESEYAQRWGFPWSSYAPVLRLAKEHQLPVLALNTPTEITRQVARNGLESLISTDFTYIPPLEAIDLTNQAYRQRLAEIFQAHHQGQSHSLDLDRFFQAQVLWDETMAAVIADYVKQHPEKTLIVLVGQGHLHYGDGIPQRVQRRLATMAQFRQVTVLLNPDPGLAWQSPTDQPIADVLWYSQ</sequence>
<organism evidence="2 3">
    <name type="scientific">Pseudocalidococcus azoricus BACA0444</name>
    <dbReference type="NCBI Taxonomy" id="2918990"/>
    <lineage>
        <taxon>Bacteria</taxon>
        <taxon>Bacillati</taxon>
        <taxon>Cyanobacteriota</taxon>
        <taxon>Cyanophyceae</taxon>
        <taxon>Acaryochloridales</taxon>
        <taxon>Thermosynechococcaceae</taxon>
        <taxon>Pseudocalidococcus</taxon>
        <taxon>Pseudocalidococcus azoricus</taxon>
    </lineage>
</organism>
<feature type="domain" description="Haem-binding uptake Tiki superfamily ChaN" evidence="1">
    <location>
        <begin position="55"/>
        <end position="264"/>
    </location>
</feature>
<evidence type="ECO:0000313" key="3">
    <source>
        <dbReference type="Proteomes" id="UP001268256"/>
    </source>
</evidence>
<gene>
    <name evidence="2" type="ORF">RIF25_07005</name>
</gene>
<dbReference type="AlphaFoldDB" id="A0AAE4FS52"/>
<reference evidence="3" key="1">
    <citation type="submission" date="2023-07" db="EMBL/GenBank/DDBJ databases">
        <authorList>
            <person name="Luz R."/>
            <person name="Cordeiro R."/>
            <person name="Fonseca A."/>
            <person name="Goncalves V."/>
        </authorList>
    </citation>
    <scope>NUCLEOTIDE SEQUENCE [LARGE SCALE GENOMIC DNA]</scope>
    <source>
        <strain evidence="3">BACA0444</strain>
    </source>
</reference>
<keyword evidence="2" id="KW-0449">Lipoprotein</keyword>
<dbReference type="CDD" id="cd14727">
    <property type="entry name" value="ChanN-like"/>
    <property type="match status" value="1"/>
</dbReference>
<dbReference type="RefSeq" id="WP_322877827.1">
    <property type="nucleotide sequence ID" value="NZ_JAVMIP010000004.1"/>
</dbReference>
<protein>
    <submittedName>
        <fullName evidence="2">ChaN family lipoprotein</fullName>
    </submittedName>
</protein>
<dbReference type="Gene3D" id="3.40.50.11550">
    <property type="match status" value="1"/>
</dbReference>
<dbReference type="EMBL" id="JAVMIP010000004">
    <property type="protein sequence ID" value="MDS3860557.1"/>
    <property type="molecule type" value="Genomic_DNA"/>
</dbReference>
<dbReference type="InterPro" id="IPR007314">
    <property type="entry name" value="Cofac_haem-bd_dom"/>
</dbReference>
<dbReference type="Pfam" id="PF04187">
    <property type="entry name" value="Cofac_haem_bdg"/>
    <property type="match status" value="1"/>
</dbReference>
<proteinExistence type="predicted"/>
<keyword evidence="3" id="KW-1185">Reference proteome</keyword>